<reference evidence="2 3" key="1">
    <citation type="submission" date="2017-05" db="EMBL/GenBank/DDBJ databases">
        <title>Comparative genomic and metabolic analysis of manganese-oxidizing mechanisms in Celeribater manganoxidans DY25T: its adaption to the environment of polymetallic nodule.</title>
        <authorList>
            <person name="Wang X."/>
        </authorList>
    </citation>
    <scope>NUCLEOTIDE SEQUENCE [LARGE SCALE GENOMIC DNA]</scope>
    <source>
        <strain evidence="2 3">DY25</strain>
    </source>
</reference>
<sequence length="176" mass="18365">MTAARITCAAVAGLTSLLILPGAATALSCLQPDPVQHYVQARDSSERYMAVLGRFTVPGQLAQPSPAPVPPPDAAQPRDGVAITDGVRFQGRALDQDGFDQTVDRPVSVALSCLGQFCATSLPEGEVLAYLKQTTTVPRAEVDPCGGWFYENPTPAQIDAVLACHTGGKCVTGAAR</sequence>
<dbReference type="OrthoDB" id="8451541at2"/>
<gene>
    <name evidence="2" type="ORF">CBW24_01805</name>
</gene>
<dbReference type="AlphaFoldDB" id="A0A291LVY0"/>
<dbReference type="KEGG" id="cmag:CBW24_01805"/>
<protein>
    <recommendedName>
        <fullName evidence="4">Lipoprotein</fullName>
    </recommendedName>
</protein>
<evidence type="ECO:0008006" key="4">
    <source>
        <dbReference type="Google" id="ProtNLM"/>
    </source>
</evidence>
<dbReference type="PROSITE" id="PS51257">
    <property type="entry name" value="PROKAR_LIPOPROTEIN"/>
    <property type="match status" value="1"/>
</dbReference>
<feature type="signal peptide" evidence="1">
    <location>
        <begin position="1"/>
        <end position="26"/>
    </location>
</feature>
<keyword evidence="3" id="KW-1185">Reference proteome</keyword>
<evidence type="ECO:0000313" key="3">
    <source>
        <dbReference type="Proteomes" id="UP000219050"/>
    </source>
</evidence>
<evidence type="ECO:0000313" key="2">
    <source>
        <dbReference type="EMBL" id="ATI40860.1"/>
    </source>
</evidence>
<evidence type="ECO:0000256" key="1">
    <source>
        <dbReference type="SAM" id="SignalP"/>
    </source>
</evidence>
<keyword evidence="1" id="KW-0732">Signal</keyword>
<dbReference type="RefSeq" id="WP_097372488.1">
    <property type="nucleotide sequence ID" value="NZ_CP021404.1"/>
</dbReference>
<name>A0A291LVY0_9RHOB</name>
<accession>A0A291LVY0</accession>
<feature type="chain" id="PRO_5012154733" description="Lipoprotein" evidence="1">
    <location>
        <begin position="27"/>
        <end position="176"/>
    </location>
</feature>
<proteinExistence type="predicted"/>
<organism evidence="2 3">
    <name type="scientific">Pacificitalea manganoxidans</name>
    <dbReference type="NCBI Taxonomy" id="1411902"/>
    <lineage>
        <taxon>Bacteria</taxon>
        <taxon>Pseudomonadati</taxon>
        <taxon>Pseudomonadota</taxon>
        <taxon>Alphaproteobacteria</taxon>
        <taxon>Rhodobacterales</taxon>
        <taxon>Paracoccaceae</taxon>
        <taxon>Pacificitalea</taxon>
    </lineage>
</organism>
<dbReference type="Proteomes" id="UP000219050">
    <property type="component" value="Chromosome"/>
</dbReference>
<dbReference type="EMBL" id="CP021404">
    <property type="protein sequence ID" value="ATI40860.1"/>
    <property type="molecule type" value="Genomic_DNA"/>
</dbReference>